<evidence type="ECO:0000256" key="1">
    <source>
        <dbReference type="SAM" id="MobiDB-lite"/>
    </source>
</evidence>
<dbReference type="Proteomes" id="UP001215280">
    <property type="component" value="Unassembled WGS sequence"/>
</dbReference>
<feature type="compositionally biased region" description="Basic and acidic residues" evidence="1">
    <location>
        <begin position="116"/>
        <end position="131"/>
    </location>
</feature>
<gene>
    <name evidence="2" type="ORF">DFH07DRAFT_276979</name>
</gene>
<accession>A0AAD7HMH0</accession>
<name>A0AAD7HMH0_9AGAR</name>
<evidence type="ECO:0000313" key="3">
    <source>
        <dbReference type="Proteomes" id="UP001215280"/>
    </source>
</evidence>
<dbReference type="EMBL" id="JARJLG010000243">
    <property type="protein sequence ID" value="KAJ7723843.1"/>
    <property type="molecule type" value="Genomic_DNA"/>
</dbReference>
<evidence type="ECO:0000313" key="2">
    <source>
        <dbReference type="EMBL" id="KAJ7723843.1"/>
    </source>
</evidence>
<dbReference type="AlphaFoldDB" id="A0AAD7HMH0"/>
<organism evidence="2 3">
    <name type="scientific">Mycena maculata</name>
    <dbReference type="NCBI Taxonomy" id="230809"/>
    <lineage>
        <taxon>Eukaryota</taxon>
        <taxon>Fungi</taxon>
        <taxon>Dikarya</taxon>
        <taxon>Basidiomycota</taxon>
        <taxon>Agaricomycotina</taxon>
        <taxon>Agaricomycetes</taxon>
        <taxon>Agaricomycetidae</taxon>
        <taxon>Agaricales</taxon>
        <taxon>Marasmiineae</taxon>
        <taxon>Mycenaceae</taxon>
        <taxon>Mycena</taxon>
    </lineage>
</organism>
<feature type="region of interest" description="Disordered" evidence="1">
    <location>
        <begin position="116"/>
        <end position="149"/>
    </location>
</feature>
<feature type="region of interest" description="Disordered" evidence="1">
    <location>
        <begin position="42"/>
        <end position="95"/>
    </location>
</feature>
<proteinExistence type="predicted"/>
<protein>
    <submittedName>
        <fullName evidence="2">Uncharacterized protein</fullName>
    </submittedName>
</protein>
<comment type="caution">
    <text evidence="2">The sequence shown here is derived from an EMBL/GenBank/DDBJ whole genome shotgun (WGS) entry which is preliminary data.</text>
</comment>
<keyword evidence="3" id="KW-1185">Reference proteome</keyword>
<sequence>MPEDSHIRRPSVLPCFPCYRTPRPRKAGIGAGLVRTLSRTLQFPARKTARRPRASPTAAQREFRSATGRAAPRTRPGRSHASRGTSTGHACGAPLTAQRHPILVVPEMCESEEVHRVREHELEPPRGERRVQVQRADTGQATAQHPPHRYDLGMRYDALDVVMWAKSRTAAALSVAQRMVEGHAFAWTRNWRGAGRERTSVLQKSGHASETSRHNLQTRVIFSELKSICSLRVETGMAQRCRREVRAVWARECCGVCHSPRRSRLFTESWWHWSAEKSVT</sequence>
<reference evidence="2" key="1">
    <citation type="submission" date="2023-03" db="EMBL/GenBank/DDBJ databases">
        <title>Massive genome expansion in bonnet fungi (Mycena s.s.) driven by repeated elements and novel gene families across ecological guilds.</title>
        <authorList>
            <consortium name="Lawrence Berkeley National Laboratory"/>
            <person name="Harder C.B."/>
            <person name="Miyauchi S."/>
            <person name="Viragh M."/>
            <person name="Kuo A."/>
            <person name="Thoen E."/>
            <person name="Andreopoulos B."/>
            <person name="Lu D."/>
            <person name="Skrede I."/>
            <person name="Drula E."/>
            <person name="Henrissat B."/>
            <person name="Morin E."/>
            <person name="Kohler A."/>
            <person name="Barry K."/>
            <person name="LaButti K."/>
            <person name="Morin E."/>
            <person name="Salamov A."/>
            <person name="Lipzen A."/>
            <person name="Mereny Z."/>
            <person name="Hegedus B."/>
            <person name="Baldrian P."/>
            <person name="Stursova M."/>
            <person name="Weitz H."/>
            <person name="Taylor A."/>
            <person name="Grigoriev I.V."/>
            <person name="Nagy L.G."/>
            <person name="Martin F."/>
            <person name="Kauserud H."/>
        </authorList>
    </citation>
    <scope>NUCLEOTIDE SEQUENCE</scope>
    <source>
        <strain evidence="2">CBHHK188m</strain>
    </source>
</reference>